<dbReference type="InterPro" id="IPR050121">
    <property type="entry name" value="Cytochrome_P450_monoxygenase"/>
</dbReference>
<keyword evidence="7" id="KW-0472">Membrane</keyword>
<evidence type="ECO:0000256" key="5">
    <source>
        <dbReference type="ARBA" id="ARBA00023004"/>
    </source>
</evidence>
<protein>
    <submittedName>
        <fullName evidence="8">Uncharacterized protein</fullName>
    </submittedName>
</protein>
<keyword evidence="7" id="KW-1133">Transmembrane helix</keyword>
<dbReference type="PRINTS" id="PR00385">
    <property type="entry name" value="P450"/>
</dbReference>
<dbReference type="Gene3D" id="1.10.630.10">
    <property type="entry name" value="Cytochrome P450"/>
    <property type="match status" value="1"/>
</dbReference>
<dbReference type="GO" id="GO:0016705">
    <property type="term" value="F:oxidoreductase activity, acting on paired donors, with incorporation or reduction of molecular oxygen"/>
    <property type="evidence" value="ECO:0007669"/>
    <property type="project" value="InterPro"/>
</dbReference>
<feature type="transmembrane region" description="Helical" evidence="7">
    <location>
        <begin position="197"/>
        <end position="220"/>
    </location>
</feature>
<feature type="binding site" description="axial binding residue" evidence="6">
    <location>
        <position position="344"/>
    </location>
    <ligand>
        <name>heme</name>
        <dbReference type="ChEBI" id="CHEBI:30413"/>
    </ligand>
    <ligandPart>
        <name>Fe</name>
        <dbReference type="ChEBI" id="CHEBI:18248"/>
    </ligandPart>
</feature>
<comment type="cofactor">
    <cofactor evidence="1 6">
        <name>heme</name>
        <dbReference type="ChEBI" id="CHEBI:30413"/>
    </cofactor>
</comment>
<dbReference type="Proteomes" id="UP001310594">
    <property type="component" value="Unassembled WGS sequence"/>
</dbReference>
<sequence>MYSTIPALQQCILSGDPEYQKIARRKLSRAFSSQAVQGYEPLFLQRADLLVDRMRDAAGPKVDLKFFLNSFVWDCMAKLFFDEDLRQLEDLRTHPWTQTPITLVKRSALAIVLLPPSLQVWCKYLFPRLSERLAPPRCMTDSHGHLRASLRASKSDVPFWKHIFRDGEQDLTPDGISNTASSCMIELTRAPKIETNVFIFAIAGGELTSAALCGLFVLLVSNPTTMSMLCNEIRSSFTDSSTISLACARALPYLDACVEEALRIYPPSPTGLERLTPPQGIAIGGHAVPGGVRVSVAPVAANKSPANFINPEAFAPERWLKTDPSYTGDVHAASQPFSVGPNACIGRNIAIAQLKVATVKLLYNFDIMRCSDVQHWLRQKAYIIWDREHVRLDANVKQARSSDT</sequence>
<dbReference type="GO" id="GO:0020037">
    <property type="term" value="F:heme binding"/>
    <property type="evidence" value="ECO:0007669"/>
    <property type="project" value="InterPro"/>
</dbReference>
<dbReference type="EMBL" id="JAVRQU010000012">
    <property type="protein sequence ID" value="KAK5696439.1"/>
    <property type="molecule type" value="Genomic_DNA"/>
</dbReference>
<keyword evidence="4 6" id="KW-0479">Metal-binding</keyword>
<dbReference type="PANTHER" id="PTHR24305">
    <property type="entry name" value="CYTOCHROME P450"/>
    <property type="match status" value="1"/>
</dbReference>
<gene>
    <name evidence="8" type="ORF">LTR97_007740</name>
</gene>
<dbReference type="InterPro" id="IPR036396">
    <property type="entry name" value="Cyt_P450_sf"/>
</dbReference>
<evidence type="ECO:0000256" key="2">
    <source>
        <dbReference type="ARBA" id="ARBA00010617"/>
    </source>
</evidence>
<organism evidence="8 9">
    <name type="scientific">Elasticomyces elasticus</name>
    <dbReference type="NCBI Taxonomy" id="574655"/>
    <lineage>
        <taxon>Eukaryota</taxon>
        <taxon>Fungi</taxon>
        <taxon>Dikarya</taxon>
        <taxon>Ascomycota</taxon>
        <taxon>Pezizomycotina</taxon>
        <taxon>Dothideomycetes</taxon>
        <taxon>Dothideomycetidae</taxon>
        <taxon>Mycosphaerellales</taxon>
        <taxon>Teratosphaeriaceae</taxon>
        <taxon>Elasticomyces</taxon>
    </lineage>
</organism>
<evidence type="ECO:0000313" key="8">
    <source>
        <dbReference type="EMBL" id="KAK5696439.1"/>
    </source>
</evidence>
<accession>A0AAN8A0F5</accession>
<dbReference type="PRINTS" id="PR00465">
    <property type="entry name" value="EP450IV"/>
</dbReference>
<dbReference type="Pfam" id="PF00067">
    <property type="entry name" value="p450"/>
    <property type="match status" value="1"/>
</dbReference>
<dbReference type="InterPro" id="IPR002403">
    <property type="entry name" value="Cyt_P450_E_grp-IV"/>
</dbReference>
<dbReference type="SUPFAM" id="SSF48264">
    <property type="entry name" value="Cytochrome P450"/>
    <property type="match status" value="1"/>
</dbReference>
<evidence type="ECO:0000313" key="9">
    <source>
        <dbReference type="Proteomes" id="UP001310594"/>
    </source>
</evidence>
<dbReference type="GO" id="GO:0005506">
    <property type="term" value="F:iron ion binding"/>
    <property type="evidence" value="ECO:0007669"/>
    <property type="project" value="InterPro"/>
</dbReference>
<proteinExistence type="inferred from homology"/>
<evidence type="ECO:0000256" key="4">
    <source>
        <dbReference type="ARBA" id="ARBA00022723"/>
    </source>
</evidence>
<evidence type="ECO:0000256" key="3">
    <source>
        <dbReference type="ARBA" id="ARBA00022617"/>
    </source>
</evidence>
<dbReference type="AlphaFoldDB" id="A0AAN8A0F5"/>
<dbReference type="InterPro" id="IPR001128">
    <property type="entry name" value="Cyt_P450"/>
</dbReference>
<dbReference type="GO" id="GO:0004497">
    <property type="term" value="F:monooxygenase activity"/>
    <property type="evidence" value="ECO:0007669"/>
    <property type="project" value="InterPro"/>
</dbReference>
<evidence type="ECO:0000256" key="6">
    <source>
        <dbReference type="PIRSR" id="PIRSR602403-1"/>
    </source>
</evidence>
<evidence type="ECO:0000256" key="1">
    <source>
        <dbReference type="ARBA" id="ARBA00001971"/>
    </source>
</evidence>
<keyword evidence="5 6" id="KW-0408">Iron</keyword>
<dbReference type="PANTHER" id="PTHR24305:SF210">
    <property type="entry name" value="CYTOCHROME P450 MONOOXYGENASE ASQL-RELATED"/>
    <property type="match status" value="1"/>
</dbReference>
<comment type="similarity">
    <text evidence="2">Belongs to the cytochrome P450 family.</text>
</comment>
<keyword evidence="3 6" id="KW-0349">Heme</keyword>
<evidence type="ECO:0000256" key="7">
    <source>
        <dbReference type="SAM" id="Phobius"/>
    </source>
</evidence>
<name>A0AAN8A0F5_9PEZI</name>
<comment type="caution">
    <text evidence="8">The sequence shown here is derived from an EMBL/GenBank/DDBJ whole genome shotgun (WGS) entry which is preliminary data.</text>
</comment>
<keyword evidence="7" id="KW-0812">Transmembrane</keyword>
<reference evidence="8" key="1">
    <citation type="submission" date="2023-08" db="EMBL/GenBank/DDBJ databases">
        <title>Black Yeasts Isolated from many extreme environments.</title>
        <authorList>
            <person name="Coleine C."/>
            <person name="Stajich J.E."/>
            <person name="Selbmann L."/>
        </authorList>
    </citation>
    <scope>NUCLEOTIDE SEQUENCE</scope>
    <source>
        <strain evidence="8">CCFEE 5810</strain>
    </source>
</reference>